<dbReference type="AlphaFoldDB" id="A0A0G0LMT2"/>
<feature type="domain" description="Pyridoxamine 5'-phosphate oxidase N-terminal" evidence="1">
    <location>
        <begin position="2"/>
        <end position="128"/>
    </location>
</feature>
<organism evidence="2 3">
    <name type="scientific">Candidatus Woesebacteria bacterium GW2011_GWB1_39_10</name>
    <dbReference type="NCBI Taxonomy" id="1618572"/>
    <lineage>
        <taxon>Bacteria</taxon>
        <taxon>Candidatus Woeseibacteriota</taxon>
    </lineage>
</organism>
<dbReference type="InterPro" id="IPR012349">
    <property type="entry name" value="Split_barrel_FMN-bd"/>
</dbReference>
<dbReference type="STRING" id="1618572.UT17_C0002G0020"/>
<accession>A0A0G0LMT2</accession>
<protein>
    <recommendedName>
        <fullName evidence="1">Pyridoxamine 5'-phosphate oxidase N-terminal domain-containing protein</fullName>
    </recommendedName>
</protein>
<gene>
    <name evidence="2" type="ORF">UT17_C0002G0020</name>
</gene>
<name>A0A0G0LMT2_9BACT</name>
<reference evidence="2 3" key="1">
    <citation type="journal article" date="2015" name="Nature">
        <title>rRNA introns, odd ribosomes, and small enigmatic genomes across a large radiation of phyla.</title>
        <authorList>
            <person name="Brown C.T."/>
            <person name="Hug L.A."/>
            <person name="Thomas B.C."/>
            <person name="Sharon I."/>
            <person name="Castelle C.J."/>
            <person name="Singh A."/>
            <person name="Wilkins M.J."/>
            <person name="Williams K.H."/>
            <person name="Banfield J.F."/>
        </authorList>
    </citation>
    <scope>NUCLEOTIDE SEQUENCE [LARGE SCALE GENOMIC DNA]</scope>
</reference>
<dbReference type="InterPro" id="IPR011576">
    <property type="entry name" value="Pyridox_Oxase_N"/>
</dbReference>
<evidence type="ECO:0000259" key="1">
    <source>
        <dbReference type="Pfam" id="PF01243"/>
    </source>
</evidence>
<evidence type="ECO:0000313" key="3">
    <source>
        <dbReference type="Proteomes" id="UP000034774"/>
    </source>
</evidence>
<proteinExistence type="predicted"/>
<dbReference type="Gene3D" id="2.30.110.10">
    <property type="entry name" value="Electron Transport, Fmn-binding Protein, Chain A"/>
    <property type="match status" value="1"/>
</dbReference>
<dbReference type="Proteomes" id="UP000034774">
    <property type="component" value="Unassembled WGS sequence"/>
</dbReference>
<sequence length="141" mass="16427">METKVLDFLDKQRVCCLTTLLEDGSPHASAMHFSHSNEPLEIYIQTENTSRKCQALLSGKDIKASIVIGFSEEEFKTLQMDGNIKIVNPENLNDIHQIHYYKLPDAKKWKDDPATIFLVFKPTWWRYTEYKPEFKVISSEE</sequence>
<dbReference type="SUPFAM" id="SSF50475">
    <property type="entry name" value="FMN-binding split barrel"/>
    <property type="match status" value="1"/>
</dbReference>
<dbReference type="EMBL" id="LBVU01000002">
    <property type="protein sequence ID" value="KKQ92357.1"/>
    <property type="molecule type" value="Genomic_DNA"/>
</dbReference>
<evidence type="ECO:0000313" key="2">
    <source>
        <dbReference type="EMBL" id="KKQ92357.1"/>
    </source>
</evidence>
<comment type="caution">
    <text evidence="2">The sequence shown here is derived from an EMBL/GenBank/DDBJ whole genome shotgun (WGS) entry which is preliminary data.</text>
</comment>
<dbReference type="Pfam" id="PF01243">
    <property type="entry name" value="PNPOx_N"/>
    <property type="match status" value="1"/>
</dbReference>